<dbReference type="Gene3D" id="1.10.260.40">
    <property type="entry name" value="lambda repressor-like DNA-binding domains"/>
    <property type="match status" value="1"/>
</dbReference>
<organism evidence="2 3">
    <name type="scientific">Herbidospora solisilvae</name>
    <dbReference type="NCBI Taxonomy" id="2696284"/>
    <lineage>
        <taxon>Bacteria</taxon>
        <taxon>Bacillati</taxon>
        <taxon>Actinomycetota</taxon>
        <taxon>Actinomycetes</taxon>
        <taxon>Streptosporangiales</taxon>
        <taxon>Streptosporangiaceae</taxon>
        <taxon>Herbidospora</taxon>
    </lineage>
</organism>
<evidence type="ECO:0000313" key="2">
    <source>
        <dbReference type="EMBL" id="NAS22435.1"/>
    </source>
</evidence>
<dbReference type="InterPro" id="IPR043917">
    <property type="entry name" value="DUF5753"/>
</dbReference>
<gene>
    <name evidence="2" type="ORF">GT755_12160</name>
</gene>
<keyword evidence="3" id="KW-1185">Reference proteome</keyword>
<dbReference type="Pfam" id="PF19054">
    <property type="entry name" value="DUF5753"/>
    <property type="match status" value="1"/>
</dbReference>
<dbReference type="Pfam" id="PF13560">
    <property type="entry name" value="HTH_31"/>
    <property type="match status" value="1"/>
</dbReference>
<dbReference type="AlphaFoldDB" id="A0A7C9NE30"/>
<reference evidence="2 3" key="1">
    <citation type="submission" date="2020-01" db="EMBL/GenBank/DDBJ databases">
        <title>Herbidospora sp. NEAU-GS84 nov., a novel actinomycete isolated from soil.</title>
        <authorList>
            <person name="Han L."/>
        </authorList>
    </citation>
    <scope>NUCLEOTIDE SEQUENCE [LARGE SCALE GENOMIC DNA]</scope>
    <source>
        <strain evidence="2 3">NEAU-GS84</strain>
    </source>
</reference>
<feature type="domain" description="DUF5753" evidence="1">
    <location>
        <begin position="95"/>
        <end position="261"/>
    </location>
</feature>
<dbReference type="EMBL" id="WXEW01000003">
    <property type="protein sequence ID" value="NAS22435.1"/>
    <property type="molecule type" value="Genomic_DNA"/>
</dbReference>
<evidence type="ECO:0000259" key="1">
    <source>
        <dbReference type="Pfam" id="PF19054"/>
    </source>
</evidence>
<protein>
    <submittedName>
        <fullName evidence="2">Helix-turn-helix domain-containing protein</fullName>
    </submittedName>
</protein>
<name>A0A7C9NE30_9ACTN</name>
<evidence type="ECO:0000313" key="3">
    <source>
        <dbReference type="Proteomes" id="UP000479526"/>
    </source>
</evidence>
<sequence>MTSPTIQRRLFAQAIKKYRTAAQLTPREASVRAKKYANWVYEIERGESKQLRRPEVERLLKACGVESASERQRLWELVDSAREPGWWQEYDMVLPDLEAGAQRILAYEPLCVPGLLQTPEYARAVLIAAGHDACEIERRVTARMRRQQILTRSDSPVRLDAVLDESVISKVVGSPEVMRAQVRHLVELAHAPTVSVRIVAGAHAAMVGGFGLLEFDGVGPLVYLETPVGKGIVVEDGVPQYKALHDRLTDEARSTAESVVRMAARVDALRHQGAQHEDPQELPHELVLGRR</sequence>
<dbReference type="Proteomes" id="UP000479526">
    <property type="component" value="Unassembled WGS sequence"/>
</dbReference>
<comment type="caution">
    <text evidence="2">The sequence shown here is derived from an EMBL/GenBank/DDBJ whole genome shotgun (WGS) entry which is preliminary data.</text>
</comment>
<dbReference type="GO" id="GO:0003677">
    <property type="term" value="F:DNA binding"/>
    <property type="evidence" value="ECO:0007669"/>
    <property type="project" value="InterPro"/>
</dbReference>
<dbReference type="RefSeq" id="WP_161479805.1">
    <property type="nucleotide sequence ID" value="NZ_WXEW01000003.1"/>
</dbReference>
<proteinExistence type="predicted"/>
<accession>A0A7C9NE30</accession>
<dbReference type="InterPro" id="IPR010982">
    <property type="entry name" value="Lambda_DNA-bd_dom_sf"/>
</dbReference>